<comment type="caution">
    <text evidence="1">The sequence shown here is derived from an EMBL/GenBank/DDBJ whole genome shotgun (WGS) entry which is preliminary data.</text>
</comment>
<dbReference type="EMBL" id="CM055739">
    <property type="protein sequence ID" value="KAJ8004114.1"/>
    <property type="molecule type" value="Genomic_DNA"/>
</dbReference>
<proteinExistence type="predicted"/>
<evidence type="ECO:0000313" key="2">
    <source>
        <dbReference type="Proteomes" id="UP001157502"/>
    </source>
</evidence>
<evidence type="ECO:0000313" key="1">
    <source>
        <dbReference type="EMBL" id="KAJ8004114.1"/>
    </source>
</evidence>
<protein>
    <submittedName>
        <fullName evidence="1">Uncharacterized protein</fullName>
    </submittedName>
</protein>
<organism evidence="1 2">
    <name type="scientific">Dallia pectoralis</name>
    <name type="common">Alaska blackfish</name>
    <dbReference type="NCBI Taxonomy" id="75939"/>
    <lineage>
        <taxon>Eukaryota</taxon>
        <taxon>Metazoa</taxon>
        <taxon>Chordata</taxon>
        <taxon>Craniata</taxon>
        <taxon>Vertebrata</taxon>
        <taxon>Euteleostomi</taxon>
        <taxon>Actinopterygii</taxon>
        <taxon>Neopterygii</taxon>
        <taxon>Teleostei</taxon>
        <taxon>Protacanthopterygii</taxon>
        <taxon>Esociformes</taxon>
        <taxon>Umbridae</taxon>
        <taxon>Dallia</taxon>
    </lineage>
</organism>
<dbReference type="Proteomes" id="UP001157502">
    <property type="component" value="Chromosome 12"/>
</dbReference>
<reference evidence="1" key="1">
    <citation type="submission" date="2021-05" db="EMBL/GenBank/DDBJ databases">
        <authorList>
            <person name="Pan Q."/>
            <person name="Jouanno E."/>
            <person name="Zahm M."/>
            <person name="Klopp C."/>
            <person name="Cabau C."/>
            <person name="Louis A."/>
            <person name="Berthelot C."/>
            <person name="Parey E."/>
            <person name="Roest Crollius H."/>
            <person name="Montfort J."/>
            <person name="Robinson-Rechavi M."/>
            <person name="Bouchez O."/>
            <person name="Lampietro C."/>
            <person name="Lopez Roques C."/>
            <person name="Donnadieu C."/>
            <person name="Postlethwait J."/>
            <person name="Bobe J."/>
            <person name="Dillon D."/>
            <person name="Chandos A."/>
            <person name="von Hippel F."/>
            <person name="Guiguen Y."/>
        </authorList>
    </citation>
    <scope>NUCLEOTIDE SEQUENCE</scope>
    <source>
        <strain evidence="1">YG-Jan2019</strain>
    </source>
</reference>
<name>A0ACC2GKD5_DALPE</name>
<gene>
    <name evidence="1" type="ORF">DPEC_G00155420</name>
</gene>
<accession>A0ACC2GKD5</accession>
<sequence>MKCICIPGPALAAPRRDPINIPCRRSSPSSCQPEFSAYLTRSIPGIPRACLVGAAFISGQLRPSVNLSHPVVTRVRPESRSVLNMLPSGKYDSSHPESSVSVRWLASPVAIRIGRFAKPLLRVLSEKTASGSYGARGLRLVRRDSSRRPGRHAAVITNANTSVVIEEVSGTAGPGTS</sequence>
<keyword evidence="2" id="KW-1185">Reference proteome</keyword>